<dbReference type="EMBL" id="ADEF01000028">
    <property type="protein sequence ID" value="EFA97660.1"/>
    <property type="molecule type" value="Genomic_DNA"/>
</dbReference>
<evidence type="ECO:0000256" key="1">
    <source>
        <dbReference type="SAM" id="Phobius"/>
    </source>
</evidence>
<evidence type="ECO:0000259" key="3">
    <source>
        <dbReference type="Pfam" id="PF16344"/>
    </source>
</evidence>
<dbReference type="PIRSF" id="PIRSF018266">
    <property type="entry name" value="FecR"/>
    <property type="match status" value="1"/>
</dbReference>
<evidence type="ECO:0000313" key="5">
    <source>
        <dbReference type="Proteomes" id="UP000004001"/>
    </source>
</evidence>
<comment type="caution">
    <text evidence="4">The sequence shown here is derived from an EMBL/GenBank/DDBJ whole genome shotgun (WGS) entry which is preliminary data.</text>
</comment>
<feature type="transmembrane region" description="Helical" evidence="1">
    <location>
        <begin position="50"/>
        <end position="70"/>
    </location>
</feature>
<dbReference type="Pfam" id="PF16344">
    <property type="entry name" value="FecR_C"/>
    <property type="match status" value="1"/>
</dbReference>
<dbReference type="AlphaFoldDB" id="D1VYY1"/>
<reference evidence="4 5" key="1">
    <citation type="submission" date="2009-12" db="EMBL/GenBank/DDBJ databases">
        <title>Genome Sequence of Prevotella timonensis CRIS 5C-B1.</title>
        <authorList>
            <person name="Durkin A.S."/>
            <person name="Madupu R."/>
            <person name="Torralba M."/>
            <person name="Methe B."/>
            <person name="Sutton G."/>
            <person name="Strausberg R.L."/>
            <person name="Nelson K.E."/>
        </authorList>
    </citation>
    <scope>NUCLEOTIDE SEQUENCE [LARGE SCALE GENOMIC DNA]</scope>
    <source>
        <strain evidence="4 5">CRIS 5C-B1</strain>
    </source>
</reference>
<keyword evidence="5" id="KW-1185">Reference proteome</keyword>
<dbReference type="InterPro" id="IPR032508">
    <property type="entry name" value="FecR_C"/>
</dbReference>
<protein>
    <submittedName>
        <fullName evidence="4">Sigma factor regulatory protein, FecR/PupR family</fullName>
    </submittedName>
</protein>
<dbReference type="GO" id="GO:0016989">
    <property type="term" value="F:sigma factor antagonist activity"/>
    <property type="evidence" value="ECO:0007669"/>
    <property type="project" value="TreeGrafter"/>
</dbReference>
<dbReference type="eggNOG" id="COG3712">
    <property type="taxonomic scope" value="Bacteria"/>
</dbReference>
<accession>D1VYY1</accession>
<feature type="domain" description="Protein FecR C-terminal" evidence="3">
    <location>
        <begin position="223"/>
        <end position="292"/>
    </location>
</feature>
<dbReference type="PANTHER" id="PTHR30273">
    <property type="entry name" value="PERIPLASMIC SIGNAL SENSOR AND SIGMA FACTOR ACTIVATOR FECR-RELATED"/>
    <property type="match status" value="1"/>
</dbReference>
<dbReference type="RefSeq" id="WP_008123642.1">
    <property type="nucleotide sequence ID" value="NZ_ADEF01000028.1"/>
</dbReference>
<evidence type="ECO:0000259" key="2">
    <source>
        <dbReference type="Pfam" id="PF04773"/>
    </source>
</evidence>
<dbReference type="PANTHER" id="PTHR30273:SF2">
    <property type="entry name" value="PROTEIN FECR"/>
    <property type="match status" value="1"/>
</dbReference>
<dbReference type="Pfam" id="PF04773">
    <property type="entry name" value="FecR"/>
    <property type="match status" value="1"/>
</dbReference>
<sequence>MKIDKYLQTLWEEDVNKIPEGELHQALDIFRQNRTIYSQSVRRRSRVFTILKYAAIFMLPLLSAVLVWLFSASYYANDMQLAEYYVPKGCIDSLVLSDNTKVVVNSGTTIVYPHSFSSHAKERSVFVNGSCHFEVSKDTSQPFVVHLGNVKVRVLGTHFSVNSYSDEEQVVVTLEEGSVNVSDSFQNVTLSPNEQLIYSRTAGTMHKQMVDAMAYNSWVKGGLNFTQEPLEKILKSIERRYRVTISIAKNVDSKRCYTMNFKKGETIERIMNVLTFVSGDMTYTKDGDRIFISKR</sequence>
<keyword evidence="1" id="KW-0812">Transmembrane</keyword>
<dbReference type="Proteomes" id="UP000004001">
    <property type="component" value="Unassembled WGS sequence"/>
</dbReference>
<keyword evidence="1" id="KW-0472">Membrane</keyword>
<keyword evidence="1" id="KW-1133">Transmembrane helix</keyword>
<dbReference type="InterPro" id="IPR012373">
    <property type="entry name" value="Ferrdict_sens_TM"/>
</dbReference>
<gene>
    <name evidence="4" type="ORF">HMPREF9019_1424</name>
</gene>
<name>D1VYY1_9BACT</name>
<proteinExistence type="predicted"/>
<dbReference type="Gene3D" id="3.55.50.30">
    <property type="match status" value="1"/>
</dbReference>
<organism evidence="4 5">
    <name type="scientific">Hoylesella timonensis CRIS 5C-B1</name>
    <dbReference type="NCBI Taxonomy" id="679189"/>
    <lineage>
        <taxon>Bacteria</taxon>
        <taxon>Pseudomonadati</taxon>
        <taxon>Bacteroidota</taxon>
        <taxon>Bacteroidia</taxon>
        <taxon>Bacteroidales</taxon>
        <taxon>Prevotellaceae</taxon>
        <taxon>Hoylesella</taxon>
    </lineage>
</organism>
<dbReference type="InterPro" id="IPR006860">
    <property type="entry name" value="FecR"/>
</dbReference>
<evidence type="ECO:0000313" key="4">
    <source>
        <dbReference type="EMBL" id="EFA97660.1"/>
    </source>
</evidence>
<dbReference type="Gene3D" id="2.60.120.1440">
    <property type="match status" value="1"/>
</dbReference>
<feature type="domain" description="FecR protein" evidence="2">
    <location>
        <begin position="85"/>
        <end position="180"/>
    </location>
</feature>